<reference evidence="3" key="2">
    <citation type="submission" date="2015-01" db="EMBL/GenBank/DDBJ databases">
        <title>Evolutionary Origins and Diversification of the Mycorrhizal Mutualists.</title>
        <authorList>
            <consortium name="DOE Joint Genome Institute"/>
            <consortium name="Mycorrhizal Genomics Consortium"/>
            <person name="Kohler A."/>
            <person name="Kuo A."/>
            <person name="Nagy L.G."/>
            <person name="Floudas D."/>
            <person name="Copeland A."/>
            <person name="Barry K.W."/>
            <person name="Cichocki N."/>
            <person name="Veneault-Fourrey C."/>
            <person name="LaButti K."/>
            <person name="Lindquist E.A."/>
            <person name="Lipzen A."/>
            <person name="Lundell T."/>
            <person name="Morin E."/>
            <person name="Murat C."/>
            <person name="Riley R."/>
            <person name="Ohm R."/>
            <person name="Sun H."/>
            <person name="Tunlid A."/>
            <person name="Henrissat B."/>
            <person name="Grigoriev I.V."/>
            <person name="Hibbett D.S."/>
            <person name="Martin F."/>
        </authorList>
    </citation>
    <scope>NUCLEOTIDE SEQUENCE [LARGE SCALE GENOMIC DNA]</scope>
    <source>
        <strain evidence="3">MAFF 305830</strain>
    </source>
</reference>
<name>A0A0C2WZE3_SERVB</name>
<organism evidence="2 3">
    <name type="scientific">Serendipita vermifera MAFF 305830</name>
    <dbReference type="NCBI Taxonomy" id="933852"/>
    <lineage>
        <taxon>Eukaryota</taxon>
        <taxon>Fungi</taxon>
        <taxon>Dikarya</taxon>
        <taxon>Basidiomycota</taxon>
        <taxon>Agaricomycotina</taxon>
        <taxon>Agaricomycetes</taxon>
        <taxon>Sebacinales</taxon>
        <taxon>Serendipitaceae</taxon>
        <taxon>Serendipita</taxon>
    </lineage>
</organism>
<reference evidence="2 3" key="1">
    <citation type="submission" date="2014-04" db="EMBL/GenBank/DDBJ databases">
        <authorList>
            <consortium name="DOE Joint Genome Institute"/>
            <person name="Kuo A."/>
            <person name="Zuccaro A."/>
            <person name="Kohler A."/>
            <person name="Nagy L.G."/>
            <person name="Floudas D."/>
            <person name="Copeland A."/>
            <person name="Barry K.W."/>
            <person name="Cichocki N."/>
            <person name="Veneault-Fourrey C."/>
            <person name="LaButti K."/>
            <person name="Lindquist E.A."/>
            <person name="Lipzen A."/>
            <person name="Lundell T."/>
            <person name="Morin E."/>
            <person name="Murat C."/>
            <person name="Sun H."/>
            <person name="Tunlid A."/>
            <person name="Henrissat B."/>
            <person name="Grigoriev I.V."/>
            <person name="Hibbett D.S."/>
            <person name="Martin F."/>
            <person name="Nordberg H.P."/>
            <person name="Cantor M.N."/>
            <person name="Hua S.X."/>
        </authorList>
    </citation>
    <scope>NUCLEOTIDE SEQUENCE [LARGE SCALE GENOMIC DNA]</scope>
    <source>
        <strain evidence="2 3">MAFF 305830</strain>
    </source>
</reference>
<protein>
    <submittedName>
        <fullName evidence="2">Uncharacterized protein</fullName>
    </submittedName>
</protein>
<dbReference type="STRING" id="933852.A0A0C2WZE3"/>
<feature type="transmembrane region" description="Helical" evidence="1">
    <location>
        <begin position="148"/>
        <end position="169"/>
    </location>
</feature>
<keyword evidence="3" id="KW-1185">Reference proteome</keyword>
<evidence type="ECO:0000313" key="2">
    <source>
        <dbReference type="EMBL" id="KIM31438.1"/>
    </source>
</evidence>
<feature type="transmembrane region" description="Helical" evidence="1">
    <location>
        <begin position="56"/>
        <end position="81"/>
    </location>
</feature>
<dbReference type="Proteomes" id="UP000054097">
    <property type="component" value="Unassembled WGS sequence"/>
</dbReference>
<gene>
    <name evidence="2" type="ORF">M408DRAFT_259618</name>
</gene>
<dbReference type="EMBL" id="KN824282">
    <property type="protein sequence ID" value="KIM31438.1"/>
    <property type="molecule type" value="Genomic_DNA"/>
</dbReference>
<dbReference type="OrthoDB" id="2553651at2759"/>
<dbReference type="AlphaFoldDB" id="A0A0C2WZE3"/>
<keyword evidence="1" id="KW-0812">Transmembrane</keyword>
<proteinExistence type="predicted"/>
<dbReference type="HOGENOM" id="CLU_095754_0_0_1"/>
<keyword evidence="1" id="KW-1133">Transmembrane helix</keyword>
<evidence type="ECO:0000256" key="1">
    <source>
        <dbReference type="SAM" id="Phobius"/>
    </source>
</evidence>
<keyword evidence="1" id="KW-0472">Membrane</keyword>
<accession>A0A0C2WZE3</accession>
<evidence type="ECO:0000313" key="3">
    <source>
        <dbReference type="Proteomes" id="UP000054097"/>
    </source>
</evidence>
<sequence length="197" mass="21263">MSYVSGNINTNSHIIPDATVKATTDPDQARKERAKDKLRKAEAEGNHLWAVTKEKLFQPAVAGGLFSVVNLGVIGGLGYLFYTTPAYRSDAKFIGSAAAGTLLLLGAEGVMAESYLQTEEGQREKQRAQEEGSALYRQTREVVLRPGVFGGLLGLVNVAVLGGLGYTAYSHWDERVWDRRWVTGLTVGTLALFAGEG</sequence>